<organism evidence="3 4">
    <name type="scientific">Gilliamella apis</name>
    <dbReference type="NCBI Taxonomy" id="1970738"/>
    <lineage>
        <taxon>Bacteria</taxon>
        <taxon>Pseudomonadati</taxon>
        <taxon>Pseudomonadota</taxon>
        <taxon>Gammaproteobacteria</taxon>
        <taxon>Orbales</taxon>
        <taxon>Orbaceae</taxon>
        <taxon>Gilliamella</taxon>
    </lineage>
</organism>
<feature type="transmembrane region" description="Helical" evidence="1">
    <location>
        <begin position="440"/>
        <end position="457"/>
    </location>
</feature>
<keyword evidence="1" id="KW-0472">Membrane</keyword>
<dbReference type="RefSeq" id="WP_086320235.1">
    <property type="nucleotide sequence ID" value="NZ_NASD01000003.1"/>
</dbReference>
<accession>A0A242NVS8</accession>
<dbReference type="Pfam" id="PF14020">
    <property type="entry name" value="DUF4236"/>
    <property type="match status" value="1"/>
</dbReference>
<evidence type="ECO:0000256" key="1">
    <source>
        <dbReference type="SAM" id="Phobius"/>
    </source>
</evidence>
<feature type="domain" description="DUF4236" evidence="2">
    <location>
        <begin position="4"/>
        <end position="56"/>
    </location>
</feature>
<proteinExistence type="predicted"/>
<evidence type="ECO:0000259" key="2">
    <source>
        <dbReference type="Pfam" id="PF14020"/>
    </source>
</evidence>
<comment type="caution">
    <text evidence="3">The sequence shown here is derived from an EMBL/GenBank/DDBJ whole genome shotgun (WGS) entry which is preliminary data.</text>
</comment>
<gene>
    <name evidence="3" type="ORF">B6D06_03645</name>
</gene>
<protein>
    <recommendedName>
        <fullName evidence="2">DUF4236 domain-containing protein</fullName>
    </recommendedName>
</protein>
<evidence type="ECO:0000313" key="3">
    <source>
        <dbReference type="EMBL" id="OTQ50894.1"/>
    </source>
</evidence>
<keyword evidence="1" id="KW-0812">Transmembrane</keyword>
<sequence length="483" mass="55105">MAVKFRKRIKIIPGVNINLSSKGASVSLGGRGASINIGKKGIYGNLSLPGSGLSYRTKLSSNERKNAIDLAQNSINESITIRVRINDDGTIEYLNSNDDSYLPNNIVASFKKNNKETLISMFKEACQKFNDGLEQLDKIHLTALPPSDTRIYHVKTFSSPPPKKQLRQPTLLSKILPFVEKKRLKINDSLESEYIKKLNIWNTNKEEFEKNEEIIANKINILLASGDEDTVNSELVTLLSNIHFPKETNVNFELNQNNLILDIDLPEIEDIPDKKYTASESSLRISVKTISDTEKRKIYMTHIHSIIFRIIADVFGLIPTIEKITLSAYSQRPNVQTGEIEDQYLVSVNVEKSSWKSINFNNIENINVVECFEQFELVRNMTKTGLFKPIIPFATLNKDNDEIEEDLINKFQLSDNDENLNSQLLEPQDQVKKLIHPNKWLIIGITLFPYIFSWFTLNKGYSNLVRLISFIWMIVFIAICISD</sequence>
<dbReference type="OrthoDB" id="9806903at2"/>
<evidence type="ECO:0000313" key="4">
    <source>
        <dbReference type="Proteomes" id="UP000194968"/>
    </source>
</evidence>
<reference evidence="3 4" key="1">
    <citation type="submission" date="2017-03" db="EMBL/GenBank/DDBJ databases">
        <title>Comparative genomics of honeybee gut symbionts reveal geographically distinct and subgroup specific antibiotic resistance.</title>
        <authorList>
            <person name="Ludvigsen J."/>
            <person name="Porcellato D."/>
            <person name="Labee-Lund T.M."/>
            <person name="Amdam G.V."/>
            <person name="Rudi K."/>
        </authorList>
    </citation>
    <scope>NUCLEOTIDE SEQUENCE [LARGE SCALE GENOMIC DNA]</scope>
    <source>
        <strain evidence="3 4">A-4-12</strain>
    </source>
</reference>
<feature type="transmembrane region" description="Helical" evidence="1">
    <location>
        <begin position="463"/>
        <end position="481"/>
    </location>
</feature>
<dbReference type="AlphaFoldDB" id="A0A242NVS8"/>
<name>A0A242NVS8_9GAMM</name>
<dbReference type="EMBL" id="NASK01000083">
    <property type="protein sequence ID" value="OTQ50894.1"/>
    <property type="molecule type" value="Genomic_DNA"/>
</dbReference>
<keyword evidence="1" id="KW-1133">Transmembrane helix</keyword>
<dbReference type="Proteomes" id="UP000194968">
    <property type="component" value="Unassembled WGS sequence"/>
</dbReference>
<dbReference type="InterPro" id="IPR025330">
    <property type="entry name" value="DUF4236"/>
</dbReference>